<dbReference type="Pfam" id="PF02978">
    <property type="entry name" value="SRP_SPB"/>
    <property type="match status" value="1"/>
</dbReference>
<dbReference type="Gene3D" id="1.10.260.30">
    <property type="entry name" value="Signal recognition particle, SRP54 subunit, M-domain"/>
    <property type="match status" value="1"/>
</dbReference>
<dbReference type="PANTHER" id="PTHR11564">
    <property type="entry name" value="SIGNAL RECOGNITION PARTICLE 54K PROTEIN SRP54"/>
    <property type="match status" value="1"/>
</dbReference>
<name>A0A3B0RAP3_9ZZZZ</name>
<feature type="region of interest" description="Disordered" evidence="3">
    <location>
        <begin position="294"/>
        <end position="322"/>
    </location>
</feature>
<dbReference type="AlphaFoldDB" id="A0A3B0RAP3"/>
<dbReference type="InterPro" id="IPR004125">
    <property type="entry name" value="Signal_recog_particle_SRP54_M"/>
</dbReference>
<dbReference type="SUPFAM" id="SSF52540">
    <property type="entry name" value="P-loop containing nucleoside triphosphate hydrolases"/>
    <property type="match status" value="1"/>
</dbReference>
<dbReference type="GO" id="GO:0048500">
    <property type="term" value="C:signal recognition particle"/>
    <property type="evidence" value="ECO:0007669"/>
    <property type="project" value="InterPro"/>
</dbReference>
<accession>A0A3B0RAP3</accession>
<gene>
    <name evidence="5" type="ORF">MNBD_ALPHA06-1411</name>
</gene>
<dbReference type="Gene3D" id="3.40.50.300">
    <property type="entry name" value="P-loop containing nucleotide triphosphate hydrolases"/>
    <property type="match status" value="1"/>
</dbReference>
<keyword evidence="1" id="KW-0547">Nucleotide-binding</keyword>
<feature type="non-terminal residue" evidence="5">
    <location>
        <position position="1"/>
    </location>
</feature>
<dbReference type="EMBL" id="UOEE01000106">
    <property type="protein sequence ID" value="VAV90210.1"/>
    <property type="molecule type" value="Genomic_DNA"/>
</dbReference>
<proteinExistence type="predicted"/>
<feature type="compositionally biased region" description="Gly residues" evidence="3">
    <location>
        <begin position="301"/>
        <end position="315"/>
    </location>
</feature>
<dbReference type="InterPro" id="IPR036891">
    <property type="entry name" value="Signal_recog_part_SRP54_M_sf"/>
</dbReference>
<dbReference type="InterPro" id="IPR042101">
    <property type="entry name" value="SRP54_N_sf"/>
</dbReference>
<keyword evidence="2" id="KW-0342">GTP-binding</keyword>
<dbReference type="GO" id="GO:0005525">
    <property type="term" value="F:GTP binding"/>
    <property type="evidence" value="ECO:0007669"/>
    <property type="project" value="UniProtKB-KW"/>
</dbReference>
<dbReference type="GO" id="GO:0008312">
    <property type="term" value="F:7S RNA binding"/>
    <property type="evidence" value="ECO:0007669"/>
    <property type="project" value="InterPro"/>
</dbReference>
<dbReference type="SUPFAM" id="SSF47446">
    <property type="entry name" value="Signal peptide-binding domain"/>
    <property type="match status" value="1"/>
</dbReference>
<evidence type="ECO:0000313" key="5">
    <source>
        <dbReference type="EMBL" id="VAV90210.1"/>
    </source>
</evidence>
<organism evidence="5">
    <name type="scientific">hydrothermal vent metagenome</name>
    <dbReference type="NCBI Taxonomy" id="652676"/>
    <lineage>
        <taxon>unclassified sequences</taxon>
        <taxon>metagenomes</taxon>
        <taxon>ecological metagenomes</taxon>
    </lineage>
</organism>
<evidence type="ECO:0000256" key="3">
    <source>
        <dbReference type="SAM" id="MobiDB-lite"/>
    </source>
</evidence>
<dbReference type="PROSITE" id="PS00300">
    <property type="entry name" value="SRP54"/>
    <property type="match status" value="1"/>
</dbReference>
<evidence type="ECO:0000256" key="1">
    <source>
        <dbReference type="ARBA" id="ARBA00022741"/>
    </source>
</evidence>
<evidence type="ECO:0000256" key="2">
    <source>
        <dbReference type="ARBA" id="ARBA00023134"/>
    </source>
</evidence>
<evidence type="ECO:0000259" key="4">
    <source>
        <dbReference type="PROSITE" id="PS00300"/>
    </source>
</evidence>
<dbReference type="Pfam" id="PF00448">
    <property type="entry name" value="SRP54"/>
    <property type="match status" value="1"/>
</dbReference>
<dbReference type="Gene3D" id="1.20.120.140">
    <property type="entry name" value="Signal recognition particle SRP54, nucleotide-binding domain"/>
    <property type="match status" value="1"/>
</dbReference>
<dbReference type="GO" id="GO:0006614">
    <property type="term" value="P:SRP-dependent cotranslational protein targeting to membrane"/>
    <property type="evidence" value="ECO:0007669"/>
    <property type="project" value="InterPro"/>
</dbReference>
<protein>
    <submittedName>
        <fullName evidence="5">Signal recognition particle protein Ffh</fullName>
    </submittedName>
</protein>
<sequence length="322" mass="33668">VQIANRAMTAARQGGFDVVILDTAGRTSIDEELMTEAAAIANVAKPTETLLVADALTGQDAVETATRFHQRLPLTGLVLTRMDGDGRGGAALSMRAVTGLPIKFLGVSEKIDGLDIFDAARIAGRILGRGDVLSLVEKAGDLIDKKQADKLAAKMKKGVFDLEDLAGQLKQMQKMGGLQAIMGMMPGMGKMQKQMNNSAMDDSVFTKQMAIISSMTPLERAKPVLIKASRKKRIAAGSGTQVQAVNQLLKMHKQMSGMMKKMGKGGRGMFGGMGGGMPPGAQLPGADIDPVQLEQMQQKLGSGGLPGLPGGGGSLPGLPGKK</sequence>
<reference evidence="5" key="1">
    <citation type="submission" date="2018-06" db="EMBL/GenBank/DDBJ databases">
        <authorList>
            <person name="Zhirakovskaya E."/>
        </authorList>
    </citation>
    <scope>NUCLEOTIDE SEQUENCE</scope>
</reference>
<dbReference type="InterPro" id="IPR027417">
    <property type="entry name" value="P-loop_NTPase"/>
</dbReference>
<feature type="domain" description="SRP54-type proteins GTP-binding" evidence="4">
    <location>
        <begin position="101"/>
        <end position="114"/>
    </location>
</feature>
<dbReference type="GO" id="GO:0003924">
    <property type="term" value="F:GTPase activity"/>
    <property type="evidence" value="ECO:0007669"/>
    <property type="project" value="InterPro"/>
</dbReference>
<dbReference type="PANTHER" id="PTHR11564:SF5">
    <property type="entry name" value="SIGNAL RECOGNITION PARTICLE SUBUNIT SRP54"/>
    <property type="match status" value="1"/>
</dbReference>
<dbReference type="InterPro" id="IPR000897">
    <property type="entry name" value="SRP54_GTPase_dom"/>
</dbReference>
<dbReference type="InterPro" id="IPR022941">
    <property type="entry name" value="SRP54"/>
</dbReference>
<dbReference type="SMART" id="SM00962">
    <property type="entry name" value="SRP54"/>
    <property type="match status" value="1"/>
</dbReference>